<dbReference type="Pfam" id="PF13855">
    <property type="entry name" value="LRR_8"/>
    <property type="match status" value="2"/>
</dbReference>
<accession>A0A452GUB9</accession>
<dbReference type="InterPro" id="IPR050216">
    <property type="entry name" value="LRR_domain-containing"/>
</dbReference>
<dbReference type="STRING" id="38772.ENSGAGP00000005645"/>
<evidence type="ECO:0000256" key="1">
    <source>
        <dbReference type="ARBA" id="ARBA00022614"/>
    </source>
</evidence>
<sequence length="387" mass="45028">MIHLFFLQEKLNVSNMGHQVIIFDISVVRGFWETQVKKYKEIRKKEKERLAQSSLEKIKQEWDFVLECRKKGIPQSAYLKNGFIDTTVKILDKTEKKTQLCKKSTLSDETDKERSKFIFQLSGEHWTELPDSLKEQTHLKEWHICKTQIQTIPAYIALFQELKVLELSNNQITHLPVEIGCLKQLKELNVSFNNLKSIPPELGNCENLEKLDLAGNIELTELPFELSNLKQVTFVDVSTNKFPTIPICILRMSNLHWLDISNNKLKDLPQDIDRLSELQTFLLQKNKLTYLPRALLNMPKLSLLVVSGDDLVEIPTDVCESPTGLKFISLKDNPLETFLYHDTEDNVESERDREQFEKEFMKSYIADIRGRESMPCYTTKVSFTIQL</sequence>
<dbReference type="PROSITE" id="PS51450">
    <property type="entry name" value="LRR"/>
    <property type="match status" value="3"/>
</dbReference>
<dbReference type="Ensembl" id="ENSGAGT00000006582.1">
    <property type="protein sequence ID" value="ENSGAGP00000005651.1"/>
    <property type="gene ID" value="ENSGAGG00000004581.1"/>
</dbReference>
<dbReference type="PANTHER" id="PTHR48051">
    <property type="match status" value="1"/>
</dbReference>
<dbReference type="InterPro" id="IPR003591">
    <property type="entry name" value="Leu-rich_rpt_typical-subtyp"/>
</dbReference>
<evidence type="ECO:0000313" key="3">
    <source>
        <dbReference type="Ensembl" id="ENSGAGP00000005645.1"/>
    </source>
</evidence>
<keyword evidence="1" id="KW-0433">Leucine-rich repeat</keyword>
<dbReference type="SMART" id="SM00369">
    <property type="entry name" value="LRR_TYP"/>
    <property type="match status" value="4"/>
</dbReference>
<dbReference type="SUPFAM" id="SSF52058">
    <property type="entry name" value="L domain-like"/>
    <property type="match status" value="1"/>
</dbReference>
<organism evidence="3 4">
    <name type="scientific">Gopherus agassizii</name>
    <name type="common">Agassiz's desert tortoise</name>
    <dbReference type="NCBI Taxonomy" id="38772"/>
    <lineage>
        <taxon>Eukaryota</taxon>
        <taxon>Metazoa</taxon>
        <taxon>Chordata</taxon>
        <taxon>Craniata</taxon>
        <taxon>Vertebrata</taxon>
        <taxon>Euteleostomi</taxon>
        <taxon>Archelosauria</taxon>
        <taxon>Testudinata</taxon>
        <taxon>Testudines</taxon>
        <taxon>Cryptodira</taxon>
        <taxon>Durocryptodira</taxon>
        <taxon>Testudinoidea</taxon>
        <taxon>Testudinidae</taxon>
        <taxon>Gopherus</taxon>
    </lineage>
</organism>
<dbReference type="InterPro" id="IPR001611">
    <property type="entry name" value="Leu-rich_rpt"/>
</dbReference>
<dbReference type="SMART" id="SM00364">
    <property type="entry name" value="LRR_BAC"/>
    <property type="match status" value="4"/>
</dbReference>
<dbReference type="GO" id="GO:0005737">
    <property type="term" value="C:cytoplasm"/>
    <property type="evidence" value="ECO:0007669"/>
    <property type="project" value="TreeGrafter"/>
</dbReference>
<reference evidence="4" key="1">
    <citation type="journal article" date="2017" name="PLoS ONE">
        <title>The Agassiz's desert tortoise genome provides a resource for the conservation of a threatened species.</title>
        <authorList>
            <person name="Tollis M."/>
            <person name="DeNardo D.F."/>
            <person name="Cornelius J.A."/>
            <person name="Dolby G.A."/>
            <person name="Edwards T."/>
            <person name="Henen B.T."/>
            <person name="Karl A.E."/>
            <person name="Murphy R.W."/>
            <person name="Kusumi K."/>
        </authorList>
    </citation>
    <scope>NUCLEOTIDE SEQUENCE [LARGE SCALE GENOMIC DNA]</scope>
</reference>
<name>A0A452GUB9_9SAUR</name>
<dbReference type="PANTHER" id="PTHR48051:SF16">
    <property type="entry name" value="LEUCINE-RICH REPEAT-CONTAINING PROTEIN 2"/>
    <property type="match status" value="1"/>
</dbReference>
<dbReference type="AlphaFoldDB" id="A0A452GUB9"/>
<evidence type="ECO:0000256" key="2">
    <source>
        <dbReference type="ARBA" id="ARBA00022737"/>
    </source>
</evidence>
<protein>
    <submittedName>
        <fullName evidence="3">Uncharacterized protein</fullName>
    </submittedName>
</protein>
<dbReference type="Proteomes" id="UP000291020">
    <property type="component" value="Unassembled WGS sequence"/>
</dbReference>
<keyword evidence="4" id="KW-1185">Reference proteome</keyword>
<evidence type="ECO:0000313" key="4">
    <source>
        <dbReference type="Proteomes" id="UP000291020"/>
    </source>
</evidence>
<dbReference type="InterPro" id="IPR032675">
    <property type="entry name" value="LRR_dom_sf"/>
</dbReference>
<keyword evidence="2" id="KW-0677">Repeat</keyword>
<reference evidence="3" key="2">
    <citation type="submission" date="2025-05" db="UniProtKB">
        <authorList>
            <consortium name="Ensembl"/>
        </authorList>
    </citation>
    <scope>IDENTIFICATION</scope>
</reference>
<dbReference type="Gene3D" id="3.80.10.10">
    <property type="entry name" value="Ribonuclease Inhibitor"/>
    <property type="match status" value="2"/>
</dbReference>
<dbReference type="FunFam" id="3.80.10.10:FF:000425">
    <property type="entry name" value="Leucine-rich repeat-containing protein 2"/>
    <property type="match status" value="1"/>
</dbReference>
<dbReference type="Ensembl" id="ENSGAGT00000006576.1">
    <property type="protein sequence ID" value="ENSGAGP00000005645.1"/>
    <property type="gene ID" value="ENSGAGG00000004581.1"/>
</dbReference>
<proteinExistence type="predicted"/>